<organism evidence="2 3">
    <name type="scientific">Sphingomonas ginkgonis</name>
    <dbReference type="NCBI Taxonomy" id="2315330"/>
    <lineage>
        <taxon>Bacteria</taxon>
        <taxon>Pseudomonadati</taxon>
        <taxon>Pseudomonadota</taxon>
        <taxon>Alphaproteobacteria</taxon>
        <taxon>Sphingomonadales</taxon>
        <taxon>Sphingomonadaceae</taxon>
        <taxon>Sphingomonas</taxon>
    </lineage>
</organism>
<accession>A0A3R9YP37</accession>
<name>A0A3R9YP37_9SPHN</name>
<reference evidence="2 3" key="1">
    <citation type="submission" date="2018-12" db="EMBL/GenBank/DDBJ databases">
        <title>Sphingomonas sp. HMF7854 Genome sequencing and assembly.</title>
        <authorList>
            <person name="Cha I."/>
            <person name="Kang H."/>
            <person name="Kim H."/>
            <person name="Kang J."/>
            <person name="Joh K."/>
        </authorList>
    </citation>
    <scope>NUCLEOTIDE SEQUENCE [LARGE SCALE GENOMIC DNA]</scope>
    <source>
        <strain evidence="2 3">HMF7854</strain>
    </source>
</reference>
<evidence type="ECO:0000256" key="1">
    <source>
        <dbReference type="SAM" id="Phobius"/>
    </source>
</evidence>
<dbReference type="AlphaFoldDB" id="A0A3R9YP37"/>
<keyword evidence="1" id="KW-0472">Membrane</keyword>
<sequence>MQFSLSPAAPKPKPPAWVETLGRWVEAALRPIGRFFGWLFSHLPDAAYARIILVTLLVAGAALILYLVVQRARSGEWRWPWHRQPPLPAGEAADLDWQPDAAPVRAWLDEADALAAQGRFAEAIHCLLLRSVDDIARRRPQLARPALTGRELAASVLLPERARVLFSGIASTVERSLFGGRAVDGGEWSEARAAYSAFALASSWSR</sequence>
<keyword evidence="3" id="KW-1185">Reference proteome</keyword>
<feature type="transmembrane region" description="Helical" evidence="1">
    <location>
        <begin position="47"/>
        <end position="69"/>
    </location>
</feature>
<keyword evidence="1" id="KW-1133">Transmembrane helix</keyword>
<dbReference type="Proteomes" id="UP000274661">
    <property type="component" value="Unassembled WGS sequence"/>
</dbReference>
<comment type="caution">
    <text evidence="2">The sequence shown here is derived from an EMBL/GenBank/DDBJ whole genome shotgun (WGS) entry which is preliminary data.</text>
</comment>
<dbReference type="EMBL" id="RWJF01000001">
    <property type="protein sequence ID" value="RST32160.1"/>
    <property type="molecule type" value="Genomic_DNA"/>
</dbReference>
<dbReference type="OrthoDB" id="8478645at2"/>
<evidence type="ECO:0000313" key="3">
    <source>
        <dbReference type="Proteomes" id="UP000274661"/>
    </source>
</evidence>
<protein>
    <submittedName>
        <fullName evidence="2">DUF4129 domain-containing protein</fullName>
    </submittedName>
</protein>
<proteinExistence type="predicted"/>
<gene>
    <name evidence="2" type="ORF">HMF7854_07070</name>
</gene>
<evidence type="ECO:0000313" key="2">
    <source>
        <dbReference type="EMBL" id="RST32160.1"/>
    </source>
</evidence>
<keyword evidence="1" id="KW-0812">Transmembrane</keyword>